<comment type="cofactor">
    <cofactor evidence="2">
        <name>Mg(2+)</name>
        <dbReference type="ChEBI" id="CHEBI:18420"/>
    </cofactor>
    <text evidence="2">Binds 2 magnesium ions per subunit.</text>
</comment>
<feature type="binding site" evidence="2">
    <location>
        <position position="66"/>
    </location>
    <ligand>
        <name>substrate</name>
    </ligand>
</feature>
<feature type="binding site" evidence="2">
    <location>
        <position position="182"/>
    </location>
    <ligand>
        <name>substrate</name>
    </ligand>
</feature>
<comment type="subunit">
    <text evidence="2">Homodimer.</text>
</comment>
<comment type="caution">
    <text evidence="3">The sequence shown here is derived from an EMBL/GenBank/DDBJ whole genome shotgun (WGS) entry which is preliminary data.</text>
</comment>
<gene>
    <name evidence="3" type="ORF">UR63_C0050G0009</name>
</gene>
<dbReference type="GO" id="GO:0016094">
    <property type="term" value="P:polyprenol biosynthetic process"/>
    <property type="evidence" value="ECO:0007669"/>
    <property type="project" value="TreeGrafter"/>
</dbReference>
<name>A0A0G0BPJ6_9BACT</name>
<comment type="function">
    <text evidence="2">Catalyzes the condensation of isopentenyl diphosphate (IPP) with allylic pyrophosphates generating different type of terpenoids.</text>
</comment>
<dbReference type="AlphaFoldDB" id="A0A0G0BPJ6"/>
<feature type="binding site" evidence="2">
    <location>
        <position position="15"/>
    </location>
    <ligand>
        <name>Mg(2+)</name>
        <dbReference type="ChEBI" id="CHEBI:18420"/>
    </ligand>
</feature>
<dbReference type="HAMAP" id="MF_01139">
    <property type="entry name" value="ISPT"/>
    <property type="match status" value="1"/>
</dbReference>
<dbReference type="Gene3D" id="3.40.1180.10">
    <property type="entry name" value="Decaprenyl diphosphate synthase-like"/>
    <property type="match status" value="1"/>
</dbReference>
<dbReference type="EMBL" id="LBPX01000050">
    <property type="protein sequence ID" value="KKP65571.1"/>
    <property type="molecule type" value="Genomic_DNA"/>
</dbReference>
<dbReference type="PROSITE" id="PS01066">
    <property type="entry name" value="UPP_SYNTHASE"/>
    <property type="match status" value="1"/>
</dbReference>
<dbReference type="Pfam" id="PF01255">
    <property type="entry name" value="Prenyltransf"/>
    <property type="match status" value="1"/>
</dbReference>
<evidence type="ECO:0000313" key="4">
    <source>
        <dbReference type="Proteomes" id="UP000034127"/>
    </source>
</evidence>
<feature type="binding site" evidence="2">
    <location>
        <position position="20"/>
    </location>
    <ligand>
        <name>substrate</name>
    </ligand>
</feature>
<evidence type="ECO:0000256" key="2">
    <source>
        <dbReference type="HAMAP-Rule" id="MF_01139"/>
    </source>
</evidence>
<keyword evidence="1 2" id="KW-0808">Transferase</keyword>
<protein>
    <recommendedName>
        <fullName evidence="2">Isoprenyl transferase</fullName>
        <ecNumber evidence="2">2.5.1.-</ecNumber>
    </recommendedName>
</protein>
<dbReference type="InterPro" id="IPR036424">
    <property type="entry name" value="UPP_synth-like_sf"/>
</dbReference>
<dbReference type="GO" id="GO:0045547">
    <property type="term" value="F:ditrans,polycis-polyprenyl diphosphate synthase [(2E,6E)-farnesyl diphosphate specific] activity"/>
    <property type="evidence" value="ECO:0007669"/>
    <property type="project" value="TreeGrafter"/>
</dbReference>
<feature type="binding site" evidence="2">
    <location>
        <position position="32"/>
    </location>
    <ligand>
        <name>substrate</name>
    </ligand>
</feature>
<accession>A0A0G0BPJ6</accession>
<reference evidence="3 4" key="1">
    <citation type="journal article" date="2015" name="Nature">
        <title>rRNA introns, odd ribosomes, and small enigmatic genomes across a large radiation of phyla.</title>
        <authorList>
            <person name="Brown C.T."/>
            <person name="Hug L.A."/>
            <person name="Thomas B.C."/>
            <person name="Sharon I."/>
            <person name="Castelle C.J."/>
            <person name="Singh A."/>
            <person name="Wilkins M.J."/>
            <person name="Williams K.H."/>
            <person name="Banfield J.F."/>
        </authorList>
    </citation>
    <scope>NUCLEOTIDE SEQUENCE [LARGE SCALE GENOMIC DNA]</scope>
</reference>
<comment type="caution">
    <text evidence="2">Lacks conserved residue(s) required for the propagation of feature annotation.</text>
</comment>
<evidence type="ECO:0000313" key="3">
    <source>
        <dbReference type="EMBL" id="KKP65571.1"/>
    </source>
</evidence>
<dbReference type="InterPro" id="IPR018520">
    <property type="entry name" value="UPP_synth-like_CS"/>
</dbReference>
<feature type="binding site" evidence="2">
    <location>
        <position position="64"/>
    </location>
    <ligand>
        <name>substrate</name>
    </ligand>
</feature>
<dbReference type="CDD" id="cd00475">
    <property type="entry name" value="Cis_IPPS"/>
    <property type="match status" value="1"/>
</dbReference>
<dbReference type="PATRIC" id="fig|1618485.3.peg.1050"/>
<feature type="binding site" evidence="2">
    <location>
        <begin position="60"/>
        <end position="62"/>
    </location>
    <ligand>
        <name>substrate</name>
    </ligand>
</feature>
<dbReference type="SUPFAM" id="SSF64005">
    <property type="entry name" value="Undecaprenyl diphosphate synthase"/>
    <property type="match status" value="1"/>
</dbReference>
<dbReference type="NCBIfam" id="TIGR00055">
    <property type="entry name" value="uppS"/>
    <property type="match status" value="1"/>
</dbReference>
<feature type="active site" description="Proton acceptor" evidence="2">
    <location>
        <position position="63"/>
    </location>
</feature>
<dbReference type="EC" id="2.5.1.-" evidence="2"/>
<feature type="binding site" evidence="2">
    <location>
        <begin position="188"/>
        <end position="190"/>
    </location>
    <ligand>
        <name>substrate</name>
    </ligand>
</feature>
<dbReference type="GO" id="GO:0000287">
    <property type="term" value="F:magnesium ion binding"/>
    <property type="evidence" value="ECO:0007669"/>
    <property type="project" value="UniProtKB-UniRule"/>
</dbReference>
<comment type="similarity">
    <text evidence="2">Belongs to the UPP synthase family.</text>
</comment>
<dbReference type="PANTHER" id="PTHR10291:SF0">
    <property type="entry name" value="DEHYDRODOLICHYL DIPHOSPHATE SYNTHASE 2"/>
    <property type="match status" value="1"/>
</dbReference>
<feature type="binding site" evidence="2">
    <location>
        <position position="201"/>
    </location>
    <ligand>
        <name>Mg(2+)</name>
        <dbReference type="ChEBI" id="CHEBI:18420"/>
    </ligand>
</feature>
<feature type="binding site" evidence="2">
    <location>
        <begin position="16"/>
        <end position="19"/>
    </location>
    <ligand>
        <name>substrate</name>
    </ligand>
</feature>
<sequence>MIINNLPNHVAIIPDGNRRWAKDCGLPTFEGHRKGFDALIEIGKKSRELGIKILTAWAFSTENWDRSKQEIKYLMELFELMIDKNLEEALKNNIKIIHLGRKDRISKKLKKKIINAENKTKEFNKYYLCIGLDYGGRDEIVRTISKLNPPAGGQNSNLSEYLISKNLDTKVLPFTDPDLIIRTGGEQRLSGFMLWQAQYSELMFIKKYLPDFTPQDFENCIKNYSVRQRRFGK</sequence>
<proteinExistence type="inferred from homology"/>
<keyword evidence="2" id="KW-0460">Magnesium</keyword>
<dbReference type="Proteomes" id="UP000034127">
    <property type="component" value="Unassembled WGS sequence"/>
</dbReference>
<dbReference type="InterPro" id="IPR001441">
    <property type="entry name" value="UPP_synth-like"/>
</dbReference>
<organism evidence="3 4">
    <name type="scientific">Candidatus Roizmanbacteria bacterium GW2011_GWC2_35_12</name>
    <dbReference type="NCBI Taxonomy" id="1618485"/>
    <lineage>
        <taxon>Bacteria</taxon>
        <taxon>Candidatus Roizmaniibacteriota</taxon>
    </lineage>
</organism>
<evidence type="ECO:0000256" key="1">
    <source>
        <dbReference type="ARBA" id="ARBA00022679"/>
    </source>
</evidence>
<feature type="active site" evidence="2">
    <location>
        <position position="15"/>
    </location>
</feature>
<keyword evidence="2" id="KW-0479">Metal-binding</keyword>
<dbReference type="PANTHER" id="PTHR10291">
    <property type="entry name" value="DEHYDRODOLICHYL DIPHOSPHATE SYNTHASE FAMILY MEMBER"/>
    <property type="match status" value="1"/>
</dbReference>